<keyword evidence="3" id="KW-0732">Signal</keyword>
<name>G4RIJ5_ANCCA</name>
<evidence type="ECO:0000313" key="4">
    <source>
        <dbReference type="EMBL" id="ACD80347.1"/>
    </source>
</evidence>
<keyword evidence="2" id="KW-1015">Disulfide bond</keyword>
<evidence type="ECO:0000256" key="3">
    <source>
        <dbReference type="SAM" id="SignalP"/>
    </source>
</evidence>
<dbReference type="PANTHER" id="PTHR23259">
    <property type="entry name" value="RIDDLE"/>
    <property type="match status" value="1"/>
</dbReference>
<feature type="chain" id="PRO_5003467819" evidence="3">
    <location>
        <begin position="20"/>
        <end position="100"/>
    </location>
</feature>
<protein>
    <submittedName>
        <fullName evidence="4">Anticoagulant peptide 27</fullName>
    </submittedName>
</protein>
<dbReference type="EMBL" id="EU532603">
    <property type="protein sequence ID" value="ACD80347.1"/>
    <property type="molecule type" value="mRNA"/>
</dbReference>
<evidence type="ECO:0000256" key="2">
    <source>
        <dbReference type="ARBA" id="ARBA00023157"/>
    </source>
</evidence>
<dbReference type="PANTHER" id="PTHR23259:SF82">
    <property type="entry name" value="SERINE PROTEASE INHIBITOR 1 PROTEIN"/>
    <property type="match status" value="1"/>
</dbReference>
<dbReference type="AlphaFoldDB" id="G4RIJ5"/>
<organism evidence="4">
    <name type="scientific">Ancylostoma caninum</name>
    <name type="common">Dog hookworm</name>
    <dbReference type="NCBI Taxonomy" id="29170"/>
    <lineage>
        <taxon>Eukaryota</taxon>
        <taxon>Metazoa</taxon>
        <taxon>Ecdysozoa</taxon>
        <taxon>Nematoda</taxon>
        <taxon>Chromadorea</taxon>
        <taxon>Rhabditida</taxon>
        <taxon>Rhabditina</taxon>
        <taxon>Rhabditomorpha</taxon>
        <taxon>Strongyloidea</taxon>
        <taxon>Ancylostomatidae</taxon>
        <taxon>Ancylostomatinae</taxon>
        <taxon>Ancylostoma</taxon>
    </lineage>
</organism>
<dbReference type="InterPro" id="IPR051368">
    <property type="entry name" value="SerProtInhib-TIL_Domain"/>
</dbReference>
<dbReference type="InterPro" id="IPR036084">
    <property type="entry name" value="Ser_inhib-like_sf"/>
</dbReference>
<proteinExistence type="evidence at transcript level"/>
<keyword evidence="1" id="KW-0646">Protease inhibitor</keyword>
<sequence>MKMLYAIAIMFLLVSLCSAKTVRKPYPECGENEWLDVCGTRKPCEAKCSGEHPEEEDPICRSFSCPGPAACVCEDGFYRDTVIGDCVREEECDQHEIIHV</sequence>
<accession>G4RIJ5</accession>
<keyword evidence="1" id="KW-0722">Serine protease inhibitor</keyword>
<feature type="signal peptide" evidence="3">
    <location>
        <begin position="1"/>
        <end position="19"/>
    </location>
</feature>
<evidence type="ECO:0000256" key="1">
    <source>
        <dbReference type="ARBA" id="ARBA00022900"/>
    </source>
</evidence>
<dbReference type="Gene3D" id="2.10.25.10">
    <property type="entry name" value="Laminin"/>
    <property type="match status" value="1"/>
</dbReference>
<dbReference type="GO" id="GO:0004867">
    <property type="term" value="F:serine-type endopeptidase inhibitor activity"/>
    <property type="evidence" value="ECO:0007669"/>
    <property type="project" value="UniProtKB-KW"/>
</dbReference>
<dbReference type="SUPFAM" id="SSF57567">
    <property type="entry name" value="Serine protease inhibitors"/>
    <property type="match status" value="1"/>
</dbReference>
<reference evidence="4" key="1">
    <citation type="submission" date="2008-03" db="EMBL/GenBank/DDBJ databases">
        <title>Anticoagulant peptides from hookworm.</title>
        <authorList>
            <person name="Peng L.F."/>
            <person name="Deng L."/>
            <person name="Hu J.J."/>
            <person name="Yang C."/>
            <person name="Gan W.Q."/>
            <person name="Fu H.W."/>
            <person name="Wu Y.M."/>
        </authorList>
    </citation>
    <scope>NUCLEOTIDE SEQUENCE</scope>
</reference>